<dbReference type="InterPro" id="IPR026898">
    <property type="entry name" value="PrsW"/>
</dbReference>
<sequence>MSRVLICMTAAALFTCLPSMYFFHFARRTLRSRNQQARDAVRTTTLIKTYLLTATLGCVASVLIQMALTYPLALICTGSHETAVTYYNDRYQPRSPPKDDHQRTAVANEISLDPKMWLFEALHAFLLAGVVDEAVKHSAFARARPRSQYVYNGGQRDRQKQWSQDHLLVAAATGLGFATFENMVFFLGAALAPSTETSAFNFAVLVVFRTIIGEAFHTMLVVLSCINHLFIDLNGESAMGLACSWWQVLGKSAMLHGIWNFGAIAGDVLYYVDWFRYGPYIGSLMCLCAGSGTLIVLARLVWTRLKQYEQEVGM</sequence>
<gene>
    <name evidence="2" type="ORF">H2200_007946</name>
</gene>
<feature type="transmembrane region" description="Helical" evidence="1">
    <location>
        <begin position="6"/>
        <end position="26"/>
    </location>
</feature>
<keyword evidence="1" id="KW-0812">Transmembrane</keyword>
<dbReference type="GO" id="GO:0008233">
    <property type="term" value="F:peptidase activity"/>
    <property type="evidence" value="ECO:0007669"/>
    <property type="project" value="InterPro"/>
</dbReference>
<dbReference type="AlphaFoldDB" id="A0AA38X6Q6"/>
<keyword evidence="1" id="KW-1133">Transmembrane helix</keyword>
<evidence type="ECO:0000313" key="2">
    <source>
        <dbReference type="EMBL" id="KAJ9607867.1"/>
    </source>
</evidence>
<dbReference type="Proteomes" id="UP001172673">
    <property type="component" value="Unassembled WGS sequence"/>
</dbReference>
<name>A0AA38X6Q6_9EURO</name>
<feature type="transmembrane region" description="Helical" evidence="1">
    <location>
        <begin position="279"/>
        <end position="302"/>
    </location>
</feature>
<evidence type="ECO:0000256" key="1">
    <source>
        <dbReference type="SAM" id="Phobius"/>
    </source>
</evidence>
<keyword evidence="1" id="KW-0472">Membrane</keyword>
<dbReference type="EMBL" id="JAPDRK010000011">
    <property type="protein sequence ID" value="KAJ9607867.1"/>
    <property type="molecule type" value="Genomic_DNA"/>
</dbReference>
<reference evidence="2" key="1">
    <citation type="submission" date="2022-10" db="EMBL/GenBank/DDBJ databases">
        <title>Culturing micro-colonial fungi from biological soil crusts in the Mojave desert and describing Neophaeococcomyces mojavensis, and introducing the new genera and species Taxawa tesnikishii.</title>
        <authorList>
            <person name="Kurbessoian T."/>
            <person name="Stajich J.E."/>
        </authorList>
    </citation>
    <scope>NUCLEOTIDE SEQUENCE</scope>
    <source>
        <strain evidence="2">TK_41</strain>
    </source>
</reference>
<feature type="transmembrane region" description="Helical" evidence="1">
    <location>
        <begin position="47"/>
        <end position="68"/>
    </location>
</feature>
<organism evidence="2 3">
    <name type="scientific">Cladophialophora chaetospira</name>
    <dbReference type="NCBI Taxonomy" id="386627"/>
    <lineage>
        <taxon>Eukaryota</taxon>
        <taxon>Fungi</taxon>
        <taxon>Dikarya</taxon>
        <taxon>Ascomycota</taxon>
        <taxon>Pezizomycotina</taxon>
        <taxon>Eurotiomycetes</taxon>
        <taxon>Chaetothyriomycetidae</taxon>
        <taxon>Chaetothyriales</taxon>
        <taxon>Herpotrichiellaceae</taxon>
        <taxon>Cladophialophora</taxon>
    </lineage>
</organism>
<accession>A0AA38X6Q6</accession>
<keyword evidence="3" id="KW-1185">Reference proteome</keyword>
<feature type="transmembrane region" description="Helical" evidence="1">
    <location>
        <begin position="202"/>
        <end position="226"/>
    </location>
</feature>
<evidence type="ECO:0000313" key="3">
    <source>
        <dbReference type="Proteomes" id="UP001172673"/>
    </source>
</evidence>
<dbReference type="Pfam" id="PF13367">
    <property type="entry name" value="PrsW-protease"/>
    <property type="match status" value="1"/>
</dbReference>
<feature type="transmembrane region" description="Helical" evidence="1">
    <location>
        <begin position="167"/>
        <end position="190"/>
    </location>
</feature>
<proteinExistence type="predicted"/>
<comment type="caution">
    <text evidence="2">The sequence shown here is derived from an EMBL/GenBank/DDBJ whole genome shotgun (WGS) entry which is preliminary data.</text>
</comment>
<protein>
    <submittedName>
        <fullName evidence="2">Uncharacterized protein</fullName>
    </submittedName>
</protein>